<reference evidence="2 3" key="1">
    <citation type="submission" date="2018-02" db="EMBL/GenBank/DDBJ databases">
        <title>The draft genome of Phyllobacterium myrsinacearum DSM5892.</title>
        <authorList>
            <person name="Li L."/>
            <person name="Liu L."/>
            <person name="Zhang X."/>
            <person name="Wang T."/>
        </authorList>
    </citation>
    <scope>NUCLEOTIDE SEQUENCE [LARGE SCALE GENOMIC DNA]</scope>
    <source>
        <strain evidence="2 3">DSM 5892</strain>
    </source>
</reference>
<proteinExistence type="predicted"/>
<name>A0A2S9JY04_9HYPH</name>
<dbReference type="RefSeq" id="WP_105732457.1">
    <property type="nucleotide sequence ID" value="NZ_PVBT01000001.1"/>
</dbReference>
<keyword evidence="3" id="KW-1185">Reference proteome</keyword>
<evidence type="ECO:0000313" key="2">
    <source>
        <dbReference type="EMBL" id="PRD58217.1"/>
    </source>
</evidence>
<feature type="signal peptide" evidence="1">
    <location>
        <begin position="1"/>
        <end position="25"/>
    </location>
</feature>
<dbReference type="AlphaFoldDB" id="A0A2S9JY04"/>
<evidence type="ECO:0000313" key="3">
    <source>
        <dbReference type="Proteomes" id="UP000238563"/>
    </source>
</evidence>
<dbReference type="EMBL" id="PVBT01000001">
    <property type="protein sequence ID" value="PRD58217.1"/>
    <property type="molecule type" value="Genomic_DNA"/>
</dbReference>
<feature type="chain" id="PRO_5015491210" description="DUF2259 domain-containing protein" evidence="1">
    <location>
        <begin position="26"/>
        <end position="245"/>
    </location>
</feature>
<keyword evidence="1" id="KW-0732">Signal</keyword>
<protein>
    <recommendedName>
        <fullName evidence="4">DUF2259 domain-containing protein</fullName>
    </recommendedName>
</protein>
<comment type="caution">
    <text evidence="2">The sequence shown here is derived from an EMBL/GenBank/DDBJ whole genome shotgun (WGS) entry which is preliminary data.</text>
</comment>
<dbReference type="InterPro" id="IPR018725">
    <property type="entry name" value="DUF2259_secreted"/>
</dbReference>
<evidence type="ECO:0008006" key="4">
    <source>
        <dbReference type="Google" id="ProtNLM"/>
    </source>
</evidence>
<evidence type="ECO:0000256" key="1">
    <source>
        <dbReference type="SAM" id="SignalP"/>
    </source>
</evidence>
<dbReference type="Pfam" id="PF10016">
    <property type="entry name" value="DUF2259"/>
    <property type="match status" value="1"/>
</dbReference>
<gene>
    <name evidence="2" type="ORF">C5750_03540</name>
</gene>
<organism evidence="2 3">
    <name type="scientific">Phyllobacterium myrsinacearum</name>
    <dbReference type="NCBI Taxonomy" id="28101"/>
    <lineage>
        <taxon>Bacteria</taxon>
        <taxon>Pseudomonadati</taxon>
        <taxon>Pseudomonadota</taxon>
        <taxon>Alphaproteobacteria</taxon>
        <taxon>Hyphomicrobiales</taxon>
        <taxon>Phyllobacteriaceae</taxon>
        <taxon>Phyllobacterium</taxon>
    </lineage>
</organism>
<dbReference type="OrthoDB" id="65722at2"/>
<sequence length="245" mass="26715">MRLSLLLRAALAVLVLGFSPVAARAGDVAKLDILGFSKDGKVFAFEEYGVQDGSGFPYANRYYIDTATDAFLPKTPVRVRLDDEKASLAEAREKAGRDAQGLTGLADTELRANAGDTVAASPITELSADKFKVTFNPRPVFPPMDEPLTVQLEEIDVPRPDKCPEPEMYKGFRLTIQQGTSADVRTLHEDKSIPSSRNCPQGYSIGAVQTFYLSDGKPALAILIAVRSIGFEGPDYRWLAVTTQR</sequence>
<dbReference type="Proteomes" id="UP000238563">
    <property type="component" value="Unassembled WGS sequence"/>
</dbReference>
<accession>A0A2S9JY04</accession>